<dbReference type="PANTHER" id="PTHR12526">
    <property type="entry name" value="GLYCOSYLTRANSFERASE"/>
    <property type="match status" value="1"/>
</dbReference>
<organism evidence="1 2">
    <name type="scientific">Paenibacillus whitsoniae</name>
    <dbReference type="NCBI Taxonomy" id="2496558"/>
    <lineage>
        <taxon>Bacteria</taxon>
        <taxon>Bacillati</taxon>
        <taxon>Bacillota</taxon>
        <taxon>Bacilli</taxon>
        <taxon>Bacillales</taxon>
        <taxon>Paenibacillaceae</taxon>
        <taxon>Paenibacillus</taxon>
    </lineage>
</organism>
<accession>A0A430JAR0</accession>
<comment type="caution">
    <text evidence="1">The sequence shown here is derived from an EMBL/GenBank/DDBJ whole genome shotgun (WGS) entry which is preliminary data.</text>
</comment>
<dbReference type="EMBL" id="RXHU01000056">
    <property type="protein sequence ID" value="RTE08166.1"/>
    <property type="molecule type" value="Genomic_DNA"/>
</dbReference>
<sequence length="452" mass="51724">MGAGGKPIEDFSKLRRSTVKKVLIISPDRIALSMAGPGIRYWNFAIELSRSCDVTLLVKNSDAPVHTDFKIVLKGTEDKNTFYSSFECIVIQGLTLWEMPFLKNLNIPIVVDLYDPFIFENLEIKSDEQLSIEIAKSNLEILKEQIYVGDYFICASNKQKDFWLGLLAATFRINPETYREDHSLNNLLGVVPFGMPEYLPVKKANVIKGIIEGIHVTDKVVLWWGGIWDWLDPITLINAMSIICEIRPDIKCLIIGTEHPDKSFVPHKMVDKVLSRSGELGLTNRVVFFKGWVPYEDRMDYLLEADVGVSLHYNNLETRFAFRTRILDYLWCELPMVVTSGDVLSEIVKENHIGCVIDAEDDRALADALIDMVDHGKCDFSKVRHSYHWNKVTEDLRLFCENPRKAVDHSVIRKYVSKPTSRTKLYLLKGIKLLREGNVSGLYRKLKSKFLS</sequence>
<name>A0A430JAR0_9BACL</name>
<dbReference type="Gene3D" id="3.40.50.2000">
    <property type="entry name" value="Glycogen Phosphorylase B"/>
    <property type="match status" value="1"/>
</dbReference>
<keyword evidence="2" id="KW-1185">Reference proteome</keyword>
<dbReference type="GO" id="GO:0016757">
    <property type="term" value="F:glycosyltransferase activity"/>
    <property type="evidence" value="ECO:0007669"/>
    <property type="project" value="TreeGrafter"/>
</dbReference>
<keyword evidence="1" id="KW-0808">Transferase</keyword>
<proteinExistence type="predicted"/>
<protein>
    <submittedName>
        <fullName evidence="1">Glycosyltransferase</fullName>
    </submittedName>
</protein>
<evidence type="ECO:0000313" key="2">
    <source>
        <dbReference type="Proteomes" id="UP000276128"/>
    </source>
</evidence>
<dbReference type="Pfam" id="PF13692">
    <property type="entry name" value="Glyco_trans_1_4"/>
    <property type="match status" value="1"/>
</dbReference>
<dbReference type="Proteomes" id="UP000276128">
    <property type="component" value="Unassembled WGS sequence"/>
</dbReference>
<reference evidence="1 2" key="1">
    <citation type="submission" date="2018-12" db="EMBL/GenBank/DDBJ databases">
        <title>Bacillus ochoae sp. nov., Paenibacillus whitsoniae sp. nov., Paenibacillus spiritus sp. nov. Isolated from the Mars Exploration Rover during spacecraft assembly.</title>
        <authorList>
            <person name="Seuylemezian A."/>
            <person name="Vaishampayan P."/>
        </authorList>
    </citation>
    <scope>NUCLEOTIDE SEQUENCE [LARGE SCALE GENOMIC DNA]</scope>
    <source>
        <strain evidence="1 2">MER 54</strain>
    </source>
</reference>
<dbReference type="CDD" id="cd03801">
    <property type="entry name" value="GT4_PimA-like"/>
    <property type="match status" value="1"/>
</dbReference>
<evidence type="ECO:0000313" key="1">
    <source>
        <dbReference type="EMBL" id="RTE08166.1"/>
    </source>
</evidence>
<gene>
    <name evidence="1" type="ORF">EJQ19_18935</name>
</gene>
<dbReference type="AlphaFoldDB" id="A0A430JAR0"/>
<dbReference type="SUPFAM" id="SSF53756">
    <property type="entry name" value="UDP-Glycosyltransferase/glycogen phosphorylase"/>
    <property type="match status" value="1"/>
</dbReference>
<dbReference type="PANTHER" id="PTHR12526:SF635">
    <property type="entry name" value="GLYCOSYL TRANSFERASE GROUP 1"/>
    <property type="match status" value="1"/>
</dbReference>
<dbReference type="OrthoDB" id="9771846at2"/>